<evidence type="ECO:0000256" key="4">
    <source>
        <dbReference type="PIRNR" id="PIRNR037489"/>
    </source>
</evidence>
<reference evidence="7" key="1">
    <citation type="submission" date="2016-11" db="EMBL/GenBank/DDBJ databases">
        <authorList>
            <person name="Varghese N."/>
            <person name="Submissions S."/>
        </authorList>
    </citation>
    <scope>NUCLEOTIDE SEQUENCE [LARGE SCALE GENOMIC DNA]</scope>
    <source>
        <strain evidence="7">DSM 14826</strain>
    </source>
</reference>
<accession>A0A1M6KZW7</accession>
<comment type="similarity">
    <text evidence="1 4">Belongs to the GTP cyclohydrolase I type 2/NIF3 family.</text>
</comment>
<dbReference type="InterPro" id="IPR017221">
    <property type="entry name" value="DUF34/NIF3_bac"/>
</dbReference>
<dbReference type="RefSeq" id="WP_072905650.1">
    <property type="nucleotide sequence ID" value="NZ_FRAI01000005.1"/>
</dbReference>
<dbReference type="InterPro" id="IPR036069">
    <property type="entry name" value="DUF34/NIF3_sf"/>
</dbReference>
<feature type="binding site" evidence="5">
    <location>
        <position position="66"/>
    </location>
    <ligand>
        <name>a divalent metal cation</name>
        <dbReference type="ChEBI" id="CHEBI:60240"/>
        <label>1</label>
    </ligand>
</feature>
<evidence type="ECO:0000256" key="2">
    <source>
        <dbReference type="ARBA" id="ARBA00022112"/>
    </source>
</evidence>
<dbReference type="Proteomes" id="UP000243547">
    <property type="component" value="Unassembled WGS sequence"/>
</dbReference>
<dbReference type="AlphaFoldDB" id="A0A1M6KZW7"/>
<dbReference type="FunFam" id="3.40.1390.30:FF:000001">
    <property type="entry name" value="GTP cyclohydrolase 1 type 2"/>
    <property type="match status" value="1"/>
</dbReference>
<dbReference type="InterPro" id="IPR002678">
    <property type="entry name" value="DUF34/NIF3"/>
</dbReference>
<dbReference type="FunFam" id="3.30.70.120:FF:000006">
    <property type="entry name" value="GTP cyclohydrolase 1 type 2 homolog"/>
    <property type="match status" value="1"/>
</dbReference>
<dbReference type="PANTHER" id="PTHR13799">
    <property type="entry name" value="NGG1 INTERACTING FACTOR 3"/>
    <property type="match status" value="1"/>
</dbReference>
<sequence>MKVQEIIQKIEEIAPKDLACLPEDNNGLLIGSYSADVSKVLLALDLTSDVLDEAINLNCQLIITHHPFIFKGLKNIREDIEQGRLIIKGIKNNINVYCAHTNLDVVDLGVTEALRKKLEFPKGTVLQPTEKEVFSKLAVYVPKDNAYDLLLAISKAGAGHIGAYSHCSFMTEGEGTFKPLEGANPYIGKVGTIEKVQEIKLETIVPNAILSSVIKAMLKAHPYEEVAYDIIPLSNTGKVFGLGAVIQLEEQVKVKELAQRVKEKLNCQQVKIFSRDLDKKISKVAICGGSGGSLIQTAKFAGCQCLITGDIDYHKGQMAMDIGLTVIDAGHYHTEVPVLEYLKGLLNDRIEDVQVYVTKVNTCPYIFL</sequence>
<keyword evidence="3 4" id="KW-0479">Metal-binding</keyword>
<evidence type="ECO:0000256" key="1">
    <source>
        <dbReference type="ARBA" id="ARBA00006964"/>
    </source>
</evidence>
<feature type="binding site" evidence="5">
    <location>
        <position position="335"/>
    </location>
    <ligand>
        <name>a divalent metal cation</name>
        <dbReference type="ChEBI" id="CHEBI:60240"/>
        <label>1</label>
    </ligand>
</feature>
<dbReference type="Pfam" id="PF01784">
    <property type="entry name" value="DUF34_NIF3"/>
    <property type="match status" value="1"/>
</dbReference>
<evidence type="ECO:0000313" key="6">
    <source>
        <dbReference type="EMBL" id="SHJ64406.1"/>
    </source>
</evidence>
<name>A0A1M6KZW7_9FIRM</name>
<evidence type="ECO:0000313" key="7">
    <source>
        <dbReference type="Proteomes" id="UP000243547"/>
    </source>
</evidence>
<dbReference type="EMBL" id="FRAI01000005">
    <property type="protein sequence ID" value="SHJ64406.1"/>
    <property type="molecule type" value="Genomic_DNA"/>
</dbReference>
<dbReference type="STRING" id="1120989.SAMN02745227_00313"/>
<dbReference type="PANTHER" id="PTHR13799:SF14">
    <property type="entry name" value="GTP CYCLOHYDROLASE 1 TYPE 2 HOMOLOG"/>
    <property type="match status" value="1"/>
</dbReference>
<dbReference type="Gene3D" id="3.30.70.120">
    <property type="match status" value="1"/>
</dbReference>
<dbReference type="InterPro" id="IPR015867">
    <property type="entry name" value="N-reg_PII/ATP_PRibTrfase_C"/>
</dbReference>
<dbReference type="Gene3D" id="3.40.1390.30">
    <property type="entry name" value="NIF3 (NGG1p interacting factor 3)-like"/>
    <property type="match status" value="1"/>
</dbReference>
<dbReference type="PIRSF" id="PIRSF037489">
    <property type="entry name" value="UCP037489_NIF3_YqfO"/>
    <property type="match status" value="1"/>
</dbReference>
<organism evidence="6 7">
    <name type="scientific">Anaerobranca californiensis DSM 14826</name>
    <dbReference type="NCBI Taxonomy" id="1120989"/>
    <lineage>
        <taxon>Bacteria</taxon>
        <taxon>Bacillati</taxon>
        <taxon>Bacillota</taxon>
        <taxon>Clostridia</taxon>
        <taxon>Eubacteriales</taxon>
        <taxon>Proteinivoracaceae</taxon>
        <taxon>Anaerobranca</taxon>
    </lineage>
</organism>
<feature type="binding site" evidence="5">
    <location>
        <position position="331"/>
    </location>
    <ligand>
        <name>a divalent metal cation</name>
        <dbReference type="ChEBI" id="CHEBI:60240"/>
        <label>1</label>
    </ligand>
</feature>
<gene>
    <name evidence="6" type="ORF">SAMN02745227_00313</name>
</gene>
<dbReference type="NCBIfam" id="TIGR00486">
    <property type="entry name" value="YbgI_SA1388"/>
    <property type="match status" value="1"/>
</dbReference>
<evidence type="ECO:0000256" key="5">
    <source>
        <dbReference type="PIRSR" id="PIRSR602678-1"/>
    </source>
</evidence>
<feature type="binding site" evidence="5">
    <location>
        <position position="65"/>
    </location>
    <ligand>
        <name>a divalent metal cation</name>
        <dbReference type="ChEBI" id="CHEBI:60240"/>
        <label>1</label>
    </ligand>
</feature>
<evidence type="ECO:0000256" key="3">
    <source>
        <dbReference type="ARBA" id="ARBA00022723"/>
    </source>
</evidence>
<dbReference type="SUPFAM" id="SSF102705">
    <property type="entry name" value="NIF3 (NGG1p interacting factor 3)-like"/>
    <property type="match status" value="1"/>
</dbReference>
<proteinExistence type="inferred from homology"/>
<dbReference type="GO" id="GO:0005737">
    <property type="term" value="C:cytoplasm"/>
    <property type="evidence" value="ECO:0007669"/>
    <property type="project" value="TreeGrafter"/>
</dbReference>
<dbReference type="OrthoDB" id="9792792at2"/>
<keyword evidence="7" id="KW-1185">Reference proteome</keyword>
<dbReference type="GO" id="GO:0046872">
    <property type="term" value="F:metal ion binding"/>
    <property type="evidence" value="ECO:0007669"/>
    <property type="project" value="UniProtKB-UniRule"/>
</dbReference>
<feature type="binding site" evidence="5">
    <location>
        <position position="104"/>
    </location>
    <ligand>
        <name>a divalent metal cation</name>
        <dbReference type="ChEBI" id="CHEBI:60240"/>
        <label>1</label>
    </ligand>
</feature>
<protein>
    <recommendedName>
        <fullName evidence="2 4">GTP cyclohydrolase 1 type 2 homolog</fullName>
    </recommendedName>
</protein>